<sequence length="440" mass="44413">MRLVRFPGRPAKVFDDIRAALASLGSGADVAGGVALVGVRPPGVEQDVDAVLVLPRGVLVVVGVDLPDPAVRLEAPIGAAWKVDGWPLVRADDVVNPAVEALALSGRVAELARAVEPGIAVGTVIAVGPYAETVEQPPSELSGPIRVVYPTSAAMLSSAVSLATGKEDLTVDRARALLDNLAPTPCELDDAALLGEGFADAAPGGTATGLPYDTAATTPAIPVVTSTGPHTVATLAAQPTASPPARPRRGLRGRRALLSTVGVVAVAVTVTVSIIAAGGSEPAGVAQNTARPVVTAAGVEFTEHARGDDAECARHALGELQVFLDTSGCSRVWRGSYQARVAGKAVAVSVAALTFSDEPEATAFHTLADTPGSGVLIDLAAERAGWPGEPPSFANAAYASERQGSTVLLVLACPRTGASTPDDPALVTAAEAALRLPGRG</sequence>
<keyword evidence="1" id="KW-0472">Membrane</keyword>
<feature type="transmembrane region" description="Helical" evidence="1">
    <location>
        <begin position="256"/>
        <end position="278"/>
    </location>
</feature>
<proteinExistence type="predicted"/>
<reference evidence="2 3" key="1">
    <citation type="submission" date="2020-03" db="EMBL/GenBank/DDBJ databases">
        <title>Sequencing the genomes of 1000 actinobacteria strains.</title>
        <authorList>
            <person name="Klenk H.-P."/>
        </authorList>
    </citation>
    <scope>NUCLEOTIDE SEQUENCE [LARGE SCALE GENOMIC DNA]</scope>
    <source>
        <strain evidence="2 3">DSM 45685</strain>
    </source>
</reference>
<comment type="caution">
    <text evidence="2">The sequence shown here is derived from an EMBL/GenBank/DDBJ whole genome shotgun (WGS) entry which is preliminary data.</text>
</comment>
<accession>A0A7X5ZS36</accession>
<dbReference type="EMBL" id="JAAOYM010000001">
    <property type="protein sequence ID" value="NIJ13539.1"/>
    <property type="molecule type" value="Genomic_DNA"/>
</dbReference>
<dbReference type="RefSeq" id="WP_167173395.1">
    <property type="nucleotide sequence ID" value="NZ_JAAOYM010000001.1"/>
</dbReference>
<keyword evidence="3" id="KW-1185">Reference proteome</keyword>
<organism evidence="2 3">
    <name type="scientific">Saccharomonospora amisosensis</name>
    <dbReference type="NCBI Taxonomy" id="1128677"/>
    <lineage>
        <taxon>Bacteria</taxon>
        <taxon>Bacillati</taxon>
        <taxon>Actinomycetota</taxon>
        <taxon>Actinomycetes</taxon>
        <taxon>Pseudonocardiales</taxon>
        <taxon>Pseudonocardiaceae</taxon>
        <taxon>Saccharomonospora</taxon>
    </lineage>
</organism>
<gene>
    <name evidence="2" type="ORF">FHU38_003883</name>
</gene>
<evidence type="ECO:0000313" key="2">
    <source>
        <dbReference type="EMBL" id="NIJ13539.1"/>
    </source>
</evidence>
<evidence type="ECO:0000256" key="1">
    <source>
        <dbReference type="SAM" id="Phobius"/>
    </source>
</evidence>
<protein>
    <submittedName>
        <fullName evidence="2">Uncharacterized protein</fullName>
    </submittedName>
</protein>
<keyword evidence="1" id="KW-1133">Transmembrane helix</keyword>
<evidence type="ECO:0000313" key="3">
    <source>
        <dbReference type="Proteomes" id="UP000545493"/>
    </source>
</evidence>
<dbReference type="Proteomes" id="UP000545493">
    <property type="component" value="Unassembled WGS sequence"/>
</dbReference>
<keyword evidence="1" id="KW-0812">Transmembrane</keyword>
<dbReference type="AlphaFoldDB" id="A0A7X5ZS36"/>
<name>A0A7X5ZS36_9PSEU</name>